<dbReference type="Proteomes" id="UP000574390">
    <property type="component" value="Unassembled WGS sequence"/>
</dbReference>
<comment type="caution">
    <text evidence="2">The sequence shown here is derived from an EMBL/GenBank/DDBJ whole genome shotgun (WGS) entry which is preliminary data.</text>
</comment>
<evidence type="ECO:0000313" key="2">
    <source>
        <dbReference type="EMBL" id="KAF4728681.1"/>
    </source>
</evidence>
<sequence>MLGYSILAILPALVTVTTALRTAAPQPMVSFDPRDKNCVSLYSLSGPILRVGLESTNLFFQWYTAKEKDVFSFWYGREGSG</sequence>
<feature type="chain" id="PRO_5029599233" evidence="1">
    <location>
        <begin position="20"/>
        <end position="81"/>
    </location>
</feature>
<reference evidence="2 3" key="1">
    <citation type="submission" date="2020-04" db="EMBL/GenBank/DDBJ databases">
        <title>Perkinsus olseni comparative genomics.</title>
        <authorList>
            <person name="Bogema D.R."/>
        </authorList>
    </citation>
    <scope>NUCLEOTIDE SEQUENCE [LARGE SCALE GENOMIC DNA]</scope>
    <source>
        <strain evidence="2">ATCC PRA-205</strain>
    </source>
</reference>
<feature type="signal peptide" evidence="1">
    <location>
        <begin position="1"/>
        <end position="19"/>
    </location>
</feature>
<evidence type="ECO:0000313" key="3">
    <source>
        <dbReference type="Proteomes" id="UP000574390"/>
    </source>
</evidence>
<gene>
    <name evidence="2" type="ORF">FOZ62_015523</name>
</gene>
<protein>
    <submittedName>
        <fullName evidence="2">Uncharacterized protein</fullName>
    </submittedName>
</protein>
<name>A0A7J6S7E2_PEROL</name>
<proteinExistence type="predicted"/>
<organism evidence="2 3">
    <name type="scientific">Perkinsus olseni</name>
    <name type="common">Perkinsus atlanticus</name>
    <dbReference type="NCBI Taxonomy" id="32597"/>
    <lineage>
        <taxon>Eukaryota</taxon>
        <taxon>Sar</taxon>
        <taxon>Alveolata</taxon>
        <taxon>Perkinsozoa</taxon>
        <taxon>Perkinsea</taxon>
        <taxon>Perkinsida</taxon>
        <taxon>Perkinsidae</taxon>
        <taxon>Perkinsus</taxon>
    </lineage>
</organism>
<dbReference type="EMBL" id="JABANM010016909">
    <property type="protein sequence ID" value="KAF4728681.1"/>
    <property type="molecule type" value="Genomic_DNA"/>
</dbReference>
<dbReference type="AlphaFoldDB" id="A0A7J6S7E2"/>
<evidence type="ECO:0000256" key="1">
    <source>
        <dbReference type="SAM" id="SignalP"/>
    </source>
</evidence>
<accession>A0A7J6S7E2</accession>
<keyword evidence="1" id="KW-0732">Signal</keyword>